<evidence type="ECO:0000313" key="3">
    <source>
        <dbReference type="Proteomes" id="UP000297280"/>
    </source>
</evidence>
<feature type="compositionally biased region" description="Basic and acidic residues" evidence="1">
    <location>
        <begin position="431"/>
        <end position="464"/>
    </location>
</feature>
<feature type="compositionally biased region" description="Polar residues" evidence="1">
    <location>
        <begin position="316"/>
        <end position="331"/>
    </location>
</feature>
<dbReference type="EMBL" id="PQXO01000295">
    <property type="protein sequence ID" value="TGO86518.1"/>
    <property type="molecule type" value="Genomic_DNA"/>
</dbReference>
<sequence>MTLGQYVVFFFDNSNGRNVDVLPVKWRPSGKFKPSKDITIYRFANISEDSANDLVRTTFSTALLLNKRREDIDNNMDIRKTYRWSESSKKFKEDKRGKFDADHKEITTYSKSAKGELVLDINGRLDKRGKEVTKYKYCQADRDYRRDVNGDIDEEKVHRPRREVKRVSTTSSLTAAIEKERVVAQREGDRNRRLEAAEARQRQSHGESSRISTGGGSDGQPRTASRERQSGRALTAEEVAEQDDDDAAAVALYDGNGPVIRPQRANARTSRPNPPGYGEHLNDPKVKDRDEIYPGGPLNRDLPDYAPEPRSIPGPTGQTPNLSQRLPQNTKAFADFGGRRIANAPPDYSSDERRRGNILSSSEEGTLSIPSGSDSGLNMSGLVEALPVSGGRSTSKSPPEVKAVSKKGSSSKAAEPKLAGKSSTQRGSSRTGDRGSKARGTSEERNSRDKGKGKQRADAREDPTKGSSSRRHRGSSSDDLYGKS</sequence>
<dbReference type="OrthoDB" id="3545540at2759"/>
<feature type="compositionally biased region" description="Basic and acidic residues" evidence="1">
    <location>
        <begin position="178"/>
        <end position="208"/>
    </location>
</feature>
<name>A0A4Z1KLQ9_9HELO</name>
<feature type="compositionally biased region" description="Basic and acidic residues" evidence="1">
    <location>
        <begin position="280"/>
        <end position="292"/>
    </location>
</feature>
<feature type="compositionally biased region" description="Polar residues" evidence="1">
    <location>
        <begin position="358"/>
        <end position="378"/>
    </location>
</feature>
<evidence type="ECO:0000256" key="1">
    <source>
        <dbReference type="SAM" id="MobiDB-lite"/>
    </source>
</evidence>
<feature type="region of interest" description="Disordered" evidence="1">
    <location>
        <begin position="178"/>
        <end position="484"/>
    </location>
</feature>
<comment type="caution">
    <text evidence="2">The sequence shown here is derived from an EMBL/GenBank/DDBJ whole genome shotgun (WGS) entry which is preliminary data.</text>
</comment>
<proteinExistence type="predicted"/>
<accession>A0A4Z1KLQ9</accession>
<keyword evidence="3" id="KW-1185">Reference proteome</keyword>
<dbReference type="Proteomes" id="UP000297280">
    <property type="component" value="Unassembled WGS sequence"/>
</dbReference>
<feature type="compositionally biased region" description="Polar residues" evidence="1">
    <location>
        <begin position="421"/>
        <end position="430"/>
    </location>
</feature>
<organism evidence="2 3">
    <name type="scientific">Botrytis porri</name>
    <dbReference type="NCBI Taxonomy" id="87229"/>
    <lineage>
        <taxon>Eukaryota</taxon>
        <taxon>Fungi</taxon>
        <taxon>Dikarya</taxon>
        <taxon>Ascomycota</taxon>
        <taxon>Pezizomycotina</taxon>
        <taxon>Leotiomycetes</taxon>
        <taxon>Helotiales</taxon>
        <taxon>Sclerotiniaceae</taxon>
        <taxon>Botrytis</taxon>
    </lineage>
</organism>
<protein>
    <submittedName>
        <fullName evidence="2">Uncharacterized protein</fullName>
    </submittedName>
</protein>
<evidence type="ECO:0000313" key="2">
    <source>
        <dbReference type="EMBL" id="TGO86518.1"/>
    </source>
</evidence>
<feature type="compositionally biased region" description="Acidic residues" evidence="1">
    <location>
        <begin position="238"/>
        <end position="247"/>
    </location>
</feature>
<dbReference type="AlphaFoldDB" id="A0A4Z1KLQ9"/>
<gene>
    <name evidence="2" type="ORF">BPOR_0296g00010</name>
</gene>
<reference evidence="2 3" key="1">
    <citation type="submission" date="2017-12" db="EMBL/GenBank/DDBJ databases">
        <title>Comparative genomics of Botrytis spp.</title>
        <authorList>
            <person name="Valero-Jimenez C.A."/>
            <person name="Tapia P."/>
            <person name="Veloso J."/>
            <person name="Silva-Moreno E."/>
            <person name="Staats M."/>
            <person name="Valdes J.H."/>
            <person name="Van Kan J.A.L."/>
        </authorList>
    </citation>
    <scope>NUCLEOTIDE SEQUENCE [LARGE SCALE GENOMIC DNA]</scope>
    <source>
        <strain evidence="2 3">MUCL3349</strain>
    </source>
</reference>